<keyword evidence="5 9" id="KW-0653">Protein transport</keyword>
<evidence type="ECO:0000256" key="1">
    <source>
        <dbReference type="ARBA" id="ARBA00004370"/>
    </source>
</evidence>
<dbReference type="InterPro" id="IPR038379">
    <property type="entry name" value="SecE_sf"/>
</dbReference>
<dbReference type="InterPro" id="IPR005807">
    <property type="entry name" value="SecE_bac"/>
</dbReference>
<evidence type="ECO:0000313" key="11">
    <source>
        <dbReference type="EMBL" id="REJ31479.1"/>
    </source>
</evidence>
<sequence>MQRVIKFFRNVSIEMQKVSWPRRKELYRYTLTVVSTVIFFILFFTLVDLGITFLIELTP</sequence>
<dbReference type="STRING" id="301148.B4135_0120"/>
<reference evidence="11 13" key="2">
    <citation type="submission" date="2018-03" db="EMBL/GenBank/DDBJ databases">
        <authorList>
            <person name="Keele B.F."/>
        </authorList>
    </citation>
    <scope>NUCLEOTIDE SEQUENCE [LARGE SCALE GENOMIC DNA]</scope>
    <source>
        <strain evidence="11">ZCTH4_d</strain>
    </source>
</reference>
<gene>
    <name evidence="9" type="primary">secE</name>
    <name evidence="10" type="ORF">B4135_0120</name>
    <name evidence="11" type="ORF">C6P37_00700</name>
</gene>
<keyword evidence="2 9" id="KW-0813">Transport</keyword>
<keyword evidence="7 9" id="KW-0811">Translocation</keyword>
<comment type="caution">
    <text evidence="10">The sequence shown here is derived from an EMBL/GenBank/DDBJ whole genome shotgun (WGS) entry which is preliminary data.</text>
</comment>
<dbReference type="PANTHER" id="PTHR33910:SF1">
    <property type="entry name" value="PROTEIN TRANSLOCASE SUBUNIT SECE"/>
    <property type="match status" value="1"/>
</dbReference>
<dbReference type="GO" id="GO:0006605">
    <property type="term" value="P:protein targeting"/>
    <property type="evidence" value="ECO:0007669"/>
    <property type="project" value="UniProtKB-UniRule"/>
</dbReference>
<feature type="transmembrane region" description="Helical" evidence="9">
    <location>
        <begin position="26"/>
        <end position="55"/>
    </location>
</feature>
<evidence type="ECO:0000256" key="5">
    <source>
        <dbReference type="ARBA" id="ARBA00022927"/>
    </source>
</evidence>
<dbReference type="Proteomes" id="UP000257014">
    <property type="component" value="Unassembled WGS sequence"/>
</dbReference>
<evidence type="ECO:0000256" key="4">
    <source>
        <dbReference type="ARBA" id="ARBA00022692"/>
    </source>
</evidence>
<keyword evidence="4 9" id="KW-0812">Transmembrane</keyword>
<name>A0A150M893_9BACI</name>
<dbReference type="Pfam" id="PF00584">
    <property type="entry name" value="SecE"/>
    <property type="match status" value="1"/>
</dbReference>
<dbReference type="GO" id="GO:0009306">
    <property type="term" value="P:protein secretion"/>
    <property type="evidence" value="ECO:0007669"/>
    <property type="project" value="UniProtKB-UniRule"/>
</dbReference>
<dbReference type="GO" id="GO:0043952">
    <property type="term" value="P:protein transport by the Sec complex"/>
    <property type="evidence" value="ECO:0007669"/>
    <property type="project" value="UniProtKB-UniRule"/>
</dbReference>
<organism evidence="10 12">
    <name type="scientific">Caldibacillus debilis</name>
    <dbReference type="NCBI Taxonomy" id="301148"/>
    <lineage>
        <taxon>Bacteria</taxon>
        <taxon>Bacillati</taxon>
        <taxon>Bacillota</taxon>
        <taxon>Bacilli</taxon>
        <taxon>Bacillales</taxon>
        <taxon>Bacillaceae</taxon>
        <taxon>Caldibacillus</taxon>
    </lineage>
</organism>
<keyword evidence="3 9" id="KW-1003">Cell membrane</keyword>
<keyword evidence="6 9" id="KW-1133">Transmembrane helix</keyword>
<comment type="function">
    <text evidence="9">Essential subunit of the Sec protein translocation channel SecYEG. Clamps together the 2 halves of SecY. May contact the channel plug during translocation.</text>
</comment>
<evidence type="ECO:0000256" key="8">
    <source>
        <dbReference type="ARBA" id="ARBA00023136"/>
    </source>
</evidence>
<dbReference type="RefSeq" id="WP_020155376.1">
    <property type="nucleotide sequence ID" value="NZ_JBAIZG010000070.1"/>
</dbReference>
<evidence type="ECO:0000256" key="9">
    <source>
        <dbReference type="HAMAP-Rule" id="MF_00422"/>
    </source>
</evidence>
<dbReference type="GO" id="GO:0065002">
    <property type="term" value="P:intracellular protein transmembrane transport"/>
    <property type="evidence" value="ECO:0007669"/>
    <property type="project" value="UniProtKB-UniRule"/>
</dbReference>
<evidence type="ECO:0000256" key="3">
    <source>
        <dbReference type="ARBA" id="ARBA00022475"/>
    </source>
</evidence>
<dbReference type="PANTHER" id="PTHR33910">
    <property type="entry name" value="PROTEIN TRANSLOCASE SUBUNIT SECE"/>
    <property type="match status" value="1"/>
</dbReference>
<comment type="similarity">
    <text evidence="9">Belongs to the SecE/SEC61-gamma family.</text>
</comment>
<dbReference type="EMBL" id="LQYT01000030">
    <property type="protein sequence ID" value="KYD20738.1"/>
    <property type="molecule type" value="Genomic_DNA"/>
</dbReference>
<dbReference type="Proteomes" id="UP000075683">
    <property type="component" value="Unassembled WGS sequence"/>
</dbReference>
<evidence type="ECO:0000313" key="10">
    <source>
        <dbReference type="EMBL" id="KYD20738.1"/>
    </source>
</evidence>
<evidence type="ECO:0000256" key="6">
    <source>
        <dbReference type="ARBA" id="ARBA00022989"/>
    </source>
</evidence>
<dbReference type="GO" id="GO:0008320">
    <property type="term" value="F:protein transmembrane transporter activity"/>
    <property type="evidence" value="ECO:0007669"/>
    <property type="project" value="UniProtKB-UniRule"/>
</dbReference>
<dbReference type="InterPro" id="IPR001901">
    <property type="entry name" value="Translocase_SecE/Sec61-g"/>
</dbReference>
<keyword evidence="8 9" id="KW-0472">Membrane</keyword>
<dbReference type="EMBL" id="QEWE01000004">
    <property type="protein sequence ID" value="REJ31479.1"/>
    <property type="molecule type" value="Genomic_DNA"/>
</dbReference>
<dbReference type="PROSITE" id="PS01067">
    <property type="entry name" value="SECE_SEC61G"/>
    <property type="match status" value="1"/>
</dbReference>
<comment type="subcellular location">
    <subcellularLocation>
        <location evidence="9">Cell membrane</location>
        <topology evidence="9">Single-pass membrane protein</topology>
    </subcellularLocation>
    <subcellularLocation>
        <location evidence="1">Membrane</location>
    </subcellularLocation>
</comment>
<dbReference type="OrthoDB" id="9813233at2"/>
<proteinExistence type="inferred from homology"/>
<dbReference type="AlphaFoldDB" id="A0A150M893"/>
<evidence type="ECO:0000313" key="13">
    <source>
        <dbReference type="Proteomes" id="UP000257014"/>
    </source>
</evidence>
<dbReference type="GO" id="GO:0005886">
    <property type="term" value="C:plasma membrane"/>
    <property type="evidence" value="ECO:0007669"/>
    <property type="project" value="UniProtKB-SubCell"/>
</dbReference>
<evidence type="ECO:0000256" key="2">
    <source>
        <dbReference type="ARBA" id="ARBA00022448"/>
    </source>
</evidence>
<reference evidence="10 12" key="1">
    <citation type="submission" date="2016-01" db="EMBL/GenBank/DDBJ databases">
        <title>Draft Genome Sequences of Seven Thermophilic Sporeformers Isolated from Foods.</title>
        <authorList>
            <person name="Berendsen E.M."/>
            <person name="Wells-Bennik M.H."/>
            <person name="Krawcyk A.O."/>
            <person name="De Jong A."/>
            <person name="Holsappel S."/>
            <person name="Eijlander R.T."/>
            <person name="Kuipers O.P."/>
        </authorList>
    </citation>
    <scope>NUCLEOTIDE SEQUENCE [LARGE SCALE GENOMIC DNA]</scope>
    <source>
        <strain evidence="10 12">B4135</strain>
    </source>
</reference>
<evidence type="ECO:0000256" key="7">
    <source>
        <dbReference type="ARBA" id="ARBA00023010"/>
    </source>
</evidence>
<comment type="subunit">
    <text evidence="9">Component of the Sec protein translocase complex. Heterotrimer consisting of SecY, SecE and SecG subunits. The heterotrimers can form oligomers, although 1 heterotrimer is thought to be able to translocate proteins. Interacts with the ribosome. Interacts with SecDF, and other proteins may be involved. Interacts with SecA.</text>
</comment>
<dbReference type="Gene3D" id="1.20.5.1030">
    <property type="entry name" value="Preprotein translocase secy subunit"/>
    <property type="match status" value="1"/>
</dbReference>
<dbReference type="HAMAP" id="MF_00422">
    <property type="entry name" value="SecE"/>
    <property type="match status" value="1"/>
</dbReference>
<evidence type="ECO:0000313" key="12">
    <source>
        <dbReference type="Proteomes" id="UP000075683"/>
    </source>
</evidence>
<protein>
    <recommendedName>
        <fullName evidence="9">Protein translocase subunit SecE</fullName>
    </recommendedName>
</protein>
<accession>A0A150M893</accession>
<dbReference type="NCBIfam" id="TIGR00964">
    <property type="entry name" value="secE_bact"/>
    <property type="match status" value="1"/>
</dbReference>